<sequence length="485" mass="52890">MKKNKFMSFILAVGLVLGSSACDEDTLDEIDTNPNNPEDVSISLLMPQVTMAVPTAVTGVDLAWYSSVFVQHTAGVHAQMQDADRRSGLTDATLLNNVWVSIYALVLPDLNEIIRKGSEGGSEEGSWTQVGIAKVLKAYTLSVATDAWGPVPASQASQGIENRKPGFDAQQAVYNQIQSLLDEAIADLAKQSATNPGGQDFIYGGSAAKWTRAAYSLKARYYNRLSNINPQESARNALDAAAKGFQSSADNFTFNMYVASAIGEHPWFQEKNDRSHHAVSVSFVQTLQSLNDPRLQAMVAPAPTPGVITGAPNGTLTNDQANKLFSDVTPAVLAPNSPMPMMTYDELKFIEAEAHLRLGATGAAFTAYQEGIRAAMRRQINATDAAITAYLANAALPQSAGALSLENIIRQKWIAFFYFQPFEAYNDWRRTDFPAFIDDHQISPPPLRFPYPQSELDANIENVPDIGGVQIFSNPIWWMDGVEEL</sequence>
<dbReference type="PROSITE" id="PS51257">
    <property type="entry name" value="PROKAR_LIPOPROTEIN"/>
    <property type="match status" value="1"/>
</dbReference>
<dbReference type="EMBL" id="JACRVF010000002">
    <property type="protein sequence ID" value="MBC5993188.1"/>
    <property type="molecule type" value="Genomic_DNA"/>
</dbReference>
<protein>
    <submittedName>
        <fullName evidence="2">SusD/RagB family nutrient-binding outer membrane lipoprotein</fullName>
    </submittedName>
</protein>
<feature type="signal peptide" evidence="1">
    <location>
        <begin position="1"/>
        <end position="21"/>
    </location>
</feature>
<reference evidence="2" key="1">
    <citation type="submission" date="2020-08" db="EMBL/GenBank/DDBJ databases">
        <title>Pontibacter sp. SD6 16S ribosomal RNA gene Genome sequencing and assembly.</title>
        <authorList>
            <person name="Kang M."/>
        </authorList>
    </citation>
    <scope>NUCLEOTIDE SEQUENCE</scope>
    <source>
        <strain evidence="2">SD6</strain>
    </source>
</reference>
<keyword evidence="2" id="KW-0449">Lipoprotein</keyword>
<dbReference type="RefSeq" id="WP_187067192.1">
    <property type="nucleotide sequence ID" value="NZ_JACRVF010000002.1"/>
</dbReference>
<gene>
    <name evidence="2" type="ORF">H8S84_10115</name>
</gene>
<evidence type="ECO:0000313" key="2">
    <source>
        <dbReference type="EMBL" id="MBC5993188.1"/>
    </source>
</evidence>
<dbReference type="InterPro" id="IPR041662">
    <property type="entry name" value="SusD-like_2"/>
</dbReference>
<dbReference type="InterPro" id="IPR011990">
    <property type="entry name" value="TPR-like_helical_dom_sf"/>
</dbReference>
<comment type="caution">
    <text evidence="2">The sequence shown here is derived from an EMBL/GenBank/DDBJ whole genome shotgun (WGS) entry which is preliminary data.</text>
</comment>
<accession>A0A923SIW9</accession>
<feature type="chain" id="PRO_5036996079" evidence="1">
    <location>
        <begin position="22"/>
        <end position="485"/>
    </location>
</feature>
<proteinExistence type="predicted"/>
<name>A0A923SIW9_9BACT</name>
<dbReference type="SUPFAM" id="SSF48452">
    <property type="entry name" value="TPR-like"/>
    <property type="match status" value="1"/>
</dbReference>
<keyword evidence="1" id="KW-0732">Signal</keyword>
<dbReference type="Proteomes" id="UP000603640">
    <property type="component" value="Unassembled WGS sequence"/>
</dbReference>
<dbReference type="Pfam" id="PF12771">
    <property type="entry name" value="SusD-like_2"/>
    <property type="match status" value="1"/>
</dbReference>
<dbReference type="AlphaFoldDB" id="A0A923SIW9"/>
<evidence type="ECO:0000256" key="1">
    <source>
        <dbReference type="SAM" id="SignalP"/>
    </source>
</evidence>
<dbReference type="Gene3D" id="1.25.40.390">
    <property type="match status" value="1"/>
</dbReference>
<evidence type="ECO:0000313" key="3">
    <source>
        <dbReference type="Proteomes" id="UP000603640"/>
    </source>
</evidence>
<keyword evidence="3" id="KW-1185">Reference proteome</keyword>
<organism evidence="2 3">
    <name type="scientific">Pontibacter cellulosilyticus</name>
    <dbReference type="NCBI Taxonomy" id="1720253"/>
    <lineage>
        <taxon>Bacteria</taxon>
        <taxon>Pseudomonadati</taxon>
        <taxon>Bacteroidota</taxon>
        <taxon>Cytophagia</taxon>
        <taxon>Cytophagales</taxon>
        <taxon>Hymenobacteraceae</taxon>
        <taxon>Pontibacter</taxon>
    </lineage>
</organism>